<reference evidence="3 4" key="1">
    <citation type="submission" date="2020-08" db="EMBL/GenBank/DDBJ databases">
        <title>Genomic Encyclopedia of Type Strains, Phase IV (KMG-V): Genome sequencing to study the core and pangenomes of soil and plant-associated prokaryotes.</title>
        <authorList>
            <person name="Whitman W."/>
        </authorList>
    </citation>
    <scope>NUCLEOTIDE SEQUENCE [LARGE SCALE GENOMIC DNA]</scope>
    <source>
        <strain evidence="3 4">S3M1</strain>
    </source>
</reference>
<keyword evidence="1" id="KW-1133">Transmembrane helix</keyword>
<dbReference type="PANTHER" id="PTHR37299:SF1">
    <property type="entry name" value="STAGE 0 SPORULATION PROTEIN A HOMOLOG"/>
    <property type="match status" value="1"/>
</dbReference>
<dbReference type="Pfam" id="PF04397">
    <property type="entry name" value="LytTR"/>
    <property type="match status" value="1"/>
</dbReference>
<keyword evidence="1" id="KW-0472">Membrane</keyword>
<evidence type="ECO:0000313" key="4">
    <source>
        <dbReference type="Proteomes" id="UP000537204"/>
    </source>
</evidence>
<feature type="transmembrane region" description="Helical" evidence="1">
    <location>
        <begin position="57"/>
        <end position="78"/>
    </location>
</feature>
<feature type="transmembrane region" description="Helical" evidence="1">
    <location>
        <begin position="140"/>
        <end position="158"/>
    </location>
</feature>
<dbReference type="SMART" id="SM00850">
    <property type="entry name" value="LytTR"/>
    <property type="match status" value="1"/>
</dbReference>
<feature type="transmembrane region" description="Helical" evidence="1">
    <location>
        <begin position="99"/>
        <end position="120"/>
    </location>
</feature>
<sequence>MMKFINSGMQFFNNRIDYPLRYQSKYLPKIVLIQFSLIFVTLYLFKPFTVNGAEQKLNYLAICCLHALSPALIVYLYFSTLTRFRKRHQINNWTLKEEFFHVAVVFLIIGLSGFLLRGVIYTNPDNISWRYLWEEIRNGYLAGTIFCFYLIFTKFYVISTIDKSPGYHPAENAPEPVKEYLAPPSIFIKAHVRVDDFYFKANDLLFAKAEGNYISLTTIKDGFLKTELKRISLKQLEIQLTAYPYLLRCHRSYILNIQRVVKLSGNSQGYLISFNNTEDKVPVSRAYVNVFDQVYQQEAHVAC</sequence>
<evidence type="ECO:0000313" key="3">
    <source>
        <dbReference type="EMBL" id="MBB5638108.1"/>
    </source>
</evidence>
<dbReference type="PANTHER" id="PTHR37299">
    <property type="entry name" value="TRANSCRIPTIONAL REGULATOR-RELATED"/>
    <property type="match status" value="1"/>
</dbReference>
<dbReference type="RefSeq" id="WP_183883951.1">
    <property type="nucleotide sequence ID" value="NZ_JACHCE010000007.1"/>
</dbReference>
<protein>
    <recommendedName>
        <fullName evidence="2">HTH LytTR-type domain-containing protein</fullName>
    </recommendedName>
</protein>
<dbReference type="EMBL" id="JACHCE010000007">
    <property type="protein sequence ID" value="MBB5638108.1"/>
    <property type="molecule type" value="Genomic_DNA"/>
</dbReference>
<dbReference type="AlphaFoldDB" id="A0A7W9E0M2"/>
<evidence type="ECO:0000256" key="1">
    <source>
        <dbReference type="SAM" id="Phobius"/>
    </source>
</evidence>
<keyword evidence="1" id="KW-0812">Transmembrane</keyword>
<gene>
    <name evidence="3" type="ORF">HDE68_004034</name>
</gene>
<accession>A0A7W9E0M2</accession>
<name>A0A7W9E0M2_9SPHI</name>
<dbReference type="Proteomes" id="UP000537204">
    <property type="component" value="Unassembled WGS sequence"/>
</dbReference>
<feature type="domain" description="HTH LytTR-type" evidence="2">
    <location>
        <begin position="196"/>
        <end position="297"/>
    </location>
</feature>
<feature type="transmembrane region" description="Helical" evidence="1">
    <location>
        <begin position="26"/>
        <end position="45"/>
    </location>
</feature>
<dbReference type="GO" id="GO:0000156">
    <property type="term" value="F:phosphorelay response regulator activity"/>
    <property type="evidence" value="ECO:0007669"/>
    <property type="project" value="InterPro"/>
</dbReference>
<dbReference type="Gene3D" id="2.40.50.1020">
    <property type="entry name" value="LytTr DNA-binding domain"/>
    <property type="match status" value="1"/>
</dbReference>
<dbReference type="PROSITE" id="PS50930">
    <property type="entry name" value="HTH_LYTTR"/>
    <property type="match status" value="1"/>
</dbReference>
<dbReference type="InterPro" id="IPR046947">
    <property type="entry name" value="LytR-like"/>
</dbReference>
<comment type="caution">
    <text evidence="3">The sequence shown here is derived from an EMBL/GenBank/DDBJ whole genome shotgun (WGS) entry which is preliminary data.</text>
</comment>
<organism evidence="3 4">
    <name type="scientific">Pedobacter cryoconitis</name>
    <dbReference type="NCBI Taxonomy" id="188932"/>
    <lineage>
        <taxon>Bacteria</taxon>
        <taxon>Pseudomonadati</taxon>
        <taxon>Bacteroidota</taxon>
        <taxon>Sphingobacteriia</taxon>
        <taxon>Sphingobacteriales</taxon>
        <taxon>Sphingobacteriaceae</taxon>
        <taxon>Pedobacter</taxon>
    </lineage>
</organism>
<evidence type="ECO:0000259" key="2">
    <source>
        <dbReference type="PROSITE" id="PS50930"/>
    </source>
</evidence>
<proteinExistence type="predicted"/>
<dbReference type="InterPro" id="IPR007492">
    <property type="entry name" value="LytTR_DNA-bd_dom"/>
</dbReference>
<dbReference type="GO" id="GO:0003677">
    <property type="term" value="F:DNA binding"/>
    <property type="evidence" value="ECO:0007669"/>
    <property type="project" value="InterPro"/>
</dbReference>